<evidence type="ECO:0000313" key="2">
    <source>
        <dbReference type="EMBL" id="SHF77612.1"/>
    </source>
</evidence>
<feature type="transmembrane region" description="Helical" evidence="1">
    <location>
        <begin position="610"/>
        <end position="634"/>
    </location>
</feature>
<dbReference type="Proteomes" id="UP000184480">
    <property type="component" value="Unassembled WGS sequence"/>
</dbReference>
<gene>
    <name evidence="2" type="ORF">SAMN05444362_11011</name>
</gene>
<feature type="transmembrane region" description="Helical" evidence="1">
    <location>
        <begin position="118"/>
        <end position="135"/>
    </location>
</feature>
<dbReference type="PANTHER" id="PTHR16214">
    <property type="entry name" value="TRANSMEMBRANE PROTEIN 260"/>
    <property type="match status" value="1"/>
</dbReference>
<dbReference type="InterPro" id="IPR052724">
    <property type="entry name" value="GT117_domain-containing"/>
</dbReference>
<feature type="transmembrane region" description="Helical" evidence="1">
    <location>
        <begin position="258"/>
        <end position="280"/>
    </location>
</feature>
<evidence type="ECO:0008006" key="4">
    <source>
        <dbReference type="Google" id="ProtNLM"/>
    </source>
</evidence>
<accession>A0A1M5EEW4</accession>
<feature type="transmembrane region" description="Helical" evidence="1">
    <location>
        <begin position="74"/>
        <end position="97"/>
    </location>
</feature>
<feature type="transmembrane region" description="Helical" evidence="1">
    <location>
        <begin position="147"/>
        <end position="165"/>
    </location>
</feature>
<keyword evidence="3" id="KW-1185">Reference proteome</keyword>
<dbReference type="OrthoDB" id="9807602at2"/>
<dbReference type="InterPro" id="IPR021280">
    <property type="entry name" value="TMEM260-like"/>
</dbReference>
<organism evidence="2 3">
    <name type="scientific">Dysgonomonas macrotermitis</name>
    <dbReference type="NCBI Taxonomy" id="1346286"/>
    <lineage>
        <taxon>Bacteria</taxon>
        <taxon>Pseudomonadati</taxon>
        <taxon>Bacteroidota</taxon>
        <taxon>Bacteroidia</taxon>
        <taxon>Bacteroidales</taxon>
        <taxon>Dysgonomonadaceae</taxon>
        <taxon>Dysgonomonas</taxon>
    </lineage>
</organism>
<dbReference type="EMBL" id="FQUC01000010">
    <property type="protein sequence ID" value="SHF77612.1"/>
    <property type="molecule type" value="Genomic_DNA"/>
</dbReference>
<dbReference type="AlphaFoldDB" id="A0A1M5EEW4"/>
<keyword evidence="1" id="KW-1133">Transmembrane helix</keyword>
<feature type="transmembrane region" description="Helical" evidence="1">
    <location>
        <begin position="7"/>
        <end position="25"/>
    </location>
</feature>
<name>A0A1M5EEW4_9BACT</name>
<feature type="transmembrane region" description="Helical" evidence="1">
    <location>
        <begin position="219"/>
        <end position="238"/>
    </location>
</feature>
<feature type="transmembrane region" description="Helical" evidence="1">
    <location>
        <begin position="177"/>
        <end position="207"/>
    </location>
</feature>
<reference evidence="3" key="1">
    <citation type="submission" date="2016-11" db="EMBL/GenBank/DDBJ databases">
        <authorList>
            <person name="Varghese N."/>
            <person name="Submissions S."/>
        </authorList>
    </citation>
    <scope>NUCLEOTIDE SEQUENCE [LARGE SCALE GENOMIC DNA]</scope>
    <source>
        <strain evidence="3">DSM 27370</strain>
    </source>
</reference>
<keyword evidence="1" id="KW-0812">Transmembrane</keyword>
<feature type="transmembrane region" description="Helical" evidence="1">
    <location>
        <begin position="339"/>
        <end position="359"/>
    </location>
</feature>
<dbReference type="PANTHER" id="PTHR16214:SF3">
    <property type="entry name" value="TRANSMEMBRANE PROTEIN 260"/>
    <property type="match status" value="1"/>
</dbReference>
<evidence type="ECO:0000256" key="1">
    <source>
        <dbReference type="SAM" id="Phobius"/>
    </source>
</evidence>
<feature type="transmembrane region" description="Helical" evidence="1">
    <location>
        <begin position="300"/>
        <end position="327"/>
    </location>
</feature>
<dbReference type="Pfam" id="PF11028">
    <property type="entry name" value="TMEM260-like"/>
    <property type="match status" value="1"/>
</dbReference>
<dbReference type="RefSeq" id="WP_062182181.1">
    <property type="nucleotide sequence ID" value="NZ_BBXL01000016.1"/>
</dbReference>
<feature type="transmembrane region" description="Helical" evidence="1">
    <location>
        <begin position="580"/>
        <end position="598"/>
    </location>
</feature>
<evidence type="ECO:0000313" key="3">
    <source>
        <dbReference type="Proteomes" id="UP000184480"/>
    </source>
</evidence>
<proteinExistence type="predicted"/>
<feature type="transmembrane region" description="Helical" evidence="1">
    <location>
        <begin position="552"/>
        <end position="568"/>
    </location>
</feature>
<protein>
    <recommendedName>
        <fullName evidence="4">DUF2723 domain-containing protein</fullName>
    </recommendedName>
</protein>
<sequence>MKKYNLVNNVFGWLSFVIAAVVYLMTIEPTASFWDCGEFITSAYKLEVGHPPGAPFFMLTGKFFSLFASDPSQVAMMVNAMSALLSALTILFLFWTITHLAKKLVYSDTSKEMTMGEMITIIGSGLVGALVYTFSDTFWFSAVEGEVYAYSSMFTALVFWLILKWENRANQEGSDKWLVLIAYMMGLSIGVHLLNLLCIPAIVLVYYFKKAEKPNFKGILLALIGSIGLIVVLMYGIIPGFTKVGGQVELFFVNTLGLPYNSGVFVYLILLFVSIIWGLYETLSAKGNLQRAKIAFILSMVLSGITFIGSNWLLWIVLLGGLIFFCVKSKKVTFRMVNTSLLCLLVILIGYSSFALIPIRSAANTPMDQNSPEDVFSLTDYLNREQYGDSPLFYGRTYASDVKRDYNGRAIESSKKKKFDKIVKKSPDEKDRYFVASESPSYDYTNTMLFPRMYSDDPRHISGYKNWGGITDPKIPPTFFENVQYLFSYQINFMYWRYFMWNFSGRQNDIQSMGGISNGNWITGISFIDEHVLGLGPQDNLPPDIADNKGHNVYYMLPLILGIIGIIFQLSRKKEGEQQMWITFMLFFMTGLAIVLYLNQKPYEPRERDYAYAGSFYAFSIWIGLGIAGIWTLAKRYIPETAAAAVVSIIGLLVPIQMASQNWDDHDRSNRYTVRDFGMNYLRSVAPNGIIFTNGDNDTFPLWYAQEVEGFRTDVRVSNLSYLQTDWYVDQMRRQSYDSPPLPIEWDKAHYIGDKGQYAYVITKEQIEAYLKQQLDQGSSNSWMSKVGEQNYNLGAYYDQSAFTDTVPLDELMNILRNNYSYVPKNPFIQGDNELVVPGNLLYMQVDTSKVDWKALNSKPLPFMFINLGGKSVIYRQELMIMEMLNNINKGNWERPIYFATTVGSDMYMNLKQRNFSLEGMAYRVTPGIVNETGVNTEVAYDNMVNKFKWGGIENPKVYLDENNTRTSKTFRIMFGELISALIAEGKKDKALSALEHCLKSIPAATVPMGGESVSFIDFYYKLEQPEKADNIRKIIQDRSEQSLNWYNRLSPSQMNNSTADIREYYDNMLRIAMVYQQNGKTAEYKAMIEKLQGYVEKYFQNRASTLGNYALKNLTDVSIRGYYMAEEGSDIQKLEEDLSRKSMQLMQQYSPALLQEYAARSNE</sequence>
<dbReference type="STRING" id="1346286.SAMN05444362_11011"/>
<keyword evidence="1" id="KW-0472">Membrane</keyword>